<evidence type="ECO:0000256" key="1">
    <source>
        <dbReference type="ARBA" id="ARBA00010364"/>
    </source>
</evidence>
<evidence type="ECO:0000256" key="2">
    <source>
        <dbReference type="HAMAP-Rule" id="MF_00634"/>
    </source>
</evidence>
<evidence type="ECO:0000313" key="3">
    <source>
        <dbReference type="EMBL" id="BCB25149.1"/>
    </source>
</evidence>
<dbReference type="GO" id="GO:0005737">
    <property type="term" value="C:cytoplasm"/>
    <property type="evidence" value="ECO:0007669"/>
    <property type="project" value="TreeGrafter"/>
</dbReference>
<dbReference type="HAMAP" id="MF_00634">
    <property type="entry name" value="UPF0235"/>
    <property type="match status" value="1"/>
</dbReference>
<dbReference type="SMART" id="SM01152">
    <property type="entry name" value="DUF167"/>
    <property type="match status" value="1"/>
</dbReference>
<organism evidence="3 4">
    <name type="scientific">Sulfurimicrobium lacus</name>
    <dbReference type="NCBI Taxonomy" id="2715678"/>
    <lineage>
        <taxon>Bacteria</taxon>
        <taxon>Pseudomonadati</taxon>
        <taxon>Pseudomonadota</taxon>
        <taxon>Betaproteobacteria</taxon>
        <taxon>Nitrosomonadales</taxon>
        <taxon>Sulfuricellaceae</taxon>
        <taxon>Sulfurimicrobium</taxon>
    </lineage>
</organism>
<dbReference type="Pfam" id="PF02594">
    <property type="entry name" value="DUF167"/>
    <property type="match status" value="1"/>
</dbReference>
<dbReference type="RefSeq" id="WP_173058615.1">
    <property type="nucleotide sequence ID" value="NZ_AP022853.1"/>
</dbReference>
<comment type="similarity">
    <text evidence="1 2">Belongs to the UPF0235 family.</text>
</comment>
<gene>
    <name evidence="3" type="ORF">SKTS_00350</name>
</gene>
<sequence length="102" mass="11009">MSDNAKTWYRRDGESIILTLHVQPGAKRTEVAGIHDGALKIKIGAAPVEGQANARLVEFLKKAFDVPASRVIIRQGTSGRRKVVEIQGSSRSAEDLLVTGKA</sequence>
<name>A0A6F8V8P9_9PROT</name>
<accession>A0A6F8V8P9</accession>
<protein>
    <recommendedName>
        <fullName evidence="2">UPF0235 protein SKTS_00350</fullName>
    </recommendedName>
</protein>
<dbReference type="EMBL" id="AP022853">
    <property type="protein sequence ID" value="BCB25149.1"/>
    <property type="molecule type" value="Genomic_DNA"/>
</dbReference>
<dbReference type="InterPro" id="IPR036591">
    <property type="entry name" value="YggU-like_sf"/>
</dbReference>
<reference evidence="4" key="1">
    <citation type="submission" date="2020-03" db="EMBL/GenBank/DDBJ databases">
        <title>Complete genome sequence of sulfur-oxidizing bacterium skT11.</title>
        <authorList>
            <person name="Kanda M."/>
            <person name="Kojima H."/>
            <person name="Fukui M."/>
        </authorList>
    </citation>
    <scope>NUCLEOTIDE SEQUENCE [LARGE SCALE GENOMIC DNA]</scope>
    <source>
        <strain evidence="4">skT11</strain>
    </source>
</reference>
<dbReference type="Proteomes" id="UP000502260">
    <property type="component" value="Chromosome"/>
</dbReference>
<evidence type="ECO:0000313" key="4">
    <source>
        <dbReference type="Proteomes" id="UP000502260"/>
    </source>
</evidence>
<dbReference type="InterPro" id="IPR003746">
    <property type="entry name" value="DUF167"/>
</dbReference>
<proteinExistence type="inferred from homology"/>
<dbReference type="Gene3D" id="3.30.1200.10">
    <property type="entry name" value="YggU-like"/>
    <property type="match status" value="1"/>
</dbReference>
<dbReference type="SUPFAM" id="SSF69786">
    <property type="entry name" value="YggU-like"/>
    <property type="match status" value="1"/>
</dbReference>
<dbReference type="AlphaFoldDB" id="A0A6F8V8P9"/>
<keyword evidence="4" id="KW-1185">Reference proteome</keyword>
<dbReference type="PANTHER" id="PTHR13420">
    <property type="entry name" value="UPF0235 PROTEIN C15ORF40"/>
    <property type="match status" value="1"/>
</dbReference>
<dbReference type="PANTHER" id="PTHR13420:SF7">
    <property type="entry name" value="UPF0235 PROTEIN C15ORF40"/>
    <property type="match status" value="1"/>
</dbReference>
<dbReference type="NCBIfam" id="TIGR00251">
    <property type="entry name" value="DUF167 family protein"/>
    <property type="match status" value="1"/>
</dbReference>
<dbReference type="KEGG" id="slac:SKTS_00350"/>